<organism evidence="2 3">
    <name type="scientific">Gracilimonas sediminicola</name>
    <dbReference type="NCBI Taxonomy" id="2952158"/>
    <lineage>
        <taxon>Bacteria</taxon>
        <taxon>Pseudomonadati</taxon>
        <taxon>Balneolota</taxon>
        <taxon>Balneolia</taxon>
        <taxon>Balneolales</taxon>
        <taxon>Balneolaceae</taxon>
        <taxon>Gracilimonas</taxon>
    </lineage>
</organism>
<accession>A0A9X2L419</accession>
<dbReference type="Proteomes" id="UP001139125">
    <property type="component" value="Unassembled WGS sequence"/>
</dbReference>
<feature type="compositionally biased region" description="Basic and acidic residues" evidence="1">
    <location>
        <begin position="56"/>
        <end position="77"/>
    </location>
</feature>
<evidence type="ECO:0000256" key="1">
    <source>
        <dbReference type="SAM" id="MobiDB-lite"/>
    </source>
</evidence>
<protein>
    <submittedName>
        <fullName evidence="2">Uncharacterized protein</fullName>
    </submittedName>
</protein>
<name>A0A9X2L419_9BACT</name>
<dbReference type="AlphaFoldDB" id="A0A9X2L419"/>
<sequence length="85" mass="9782">MSLVPKITRFTKLPELLKHKQEAEEKQKKGRQDRKDKDRPPFVIEDEVALNSKSLSELKVRAHAKEPQKPKTKDETIGGHIDLQA</sequence>
<evidence type="ECO:0000313" key="3">
    <source>
        <dbReference type="Proteomes" id="UP001139125"/>
    </source>
</evidence>
<gene>
    <name evidence="2" type="ORF">NM125_09865</name>
</gene>
<keyword evidence="3" id="KW-1185">Reference proteome</keyword>
<feature type="region of interest" description="Disordered" evidence="1">
    <location>
        <begin position="15"/>
        <end position="85"/>
    </location>
</feature>
<dbReference type="EMBL" id="JANDBC010000002">
    <property type="protein sequence ID" value="MCP9291879.1"/>
    <property type="molecule type" value="Genomic_DNA"/>
</dbReference>
<evidence type="ECO:0000313" key="2">
    <source>
        <dbReference type="EMBL" id="MCP9291879.1"/>
    </source>
</evidence>
<comment type="caution">
    <text evidence="2">The sequence shown here is derived from an EMBL/GenBank/DDBJ whole genome shotgun (WGS) entry which is preliminary data.</text>
</comment>
<feature type="compositionally biased region" description="Basic and acidic residues" evidence="1">
    <location>
        <begin position="15"/>
        <end position="27"/>
    </location>
</feature>
<reference evidence="2" key="1">
    <citation type="submission" date="2022-06" db="EMBL/GenBank/DDBJ databases">
        <title>Gracilimonas sp. CAU 1638 isolated from sea sediment.</title>
        <authorList>
            <person name="Kim W."/>
        </authorList>
    </citation>
    <scope>NUCLEOTIDE SEQUENCE</scope>
    <source>
        <strain evidence="2">CAU 1638</strain>
    </source>
</reference>
<dbReference type="RefSeq" id="WP_255134753.1">
    <property type="nucleotide sequence ID" value="NZ_JANDBC010000002.1"/>
</dbReference>
<proteinExistence type="predicted"/>